<gene>
    <name evidence="3" type="ORF">NE619_14935</name>
</gene>
<dbReference type="PANTHER" id="PTHR13774">
    <property type="entry name" value="PHENAZINE BIOSYNTHESIS PROTEIN"/>
    <property type="match status" value="1"/>
</dbReference>
<evidence type="ECO:0000256" key="2">
    <source>
        <dbReference type="ARBA" id="ARBA00023235"/>
    </source>
</evidence>
<reference evidence="3 4" key="1">
    <citation type="submission" date="2022-06" db="EMBL/GenBank/DDBJ databases">
        <title>Isolation of gut microbiota from human fecal samples.</title>
        <authorList>
            <person name="Pamer E.G."/>
            <person name="Barat B."/>
            <person name="Waligurski E."/>
            <person name="Medina S."/>
            <person name="Paddock L."/>
            <person name="Mostad J."/>
        </authorList>
    </citation>
    <scope>NUCLEOTIDE SEQUENCE [LARGE SCALE GENOMIC DNA]</scope>
    <source>
        <strain evidence="3 4">SL.3.17</strain>
    </source>
</reference>
<evidence type="ECO:0000256" key="1">
    <source>
        <dbReference type="ARBA" id="ARBA00008270"/>
    </source>
</evidence>
<evidence type="ECO:0000313" key="3">
    <source>
        <dbReference type="EMBL" id="MCQ4638030.1"/>
    </source>
</evidence>
<proteinExistence type="inferred from homology"/>
<keyword evidence="4" id="KW-1185">Reference proteome</keyword>
<dbReference type="SUPFAM" id="SSF54506">
    <property type="entry name" value="Diaminopimelate epimerase-like"/>
    <property type="match status" value="1"/>
</dbReference>
<dbReference type="RefSeq" id="WP_256133220.1">
    <property type="nucleotide sequence ID" value="NZ_JANFXK010000019.1"/>
</dbReference>
<evidence type="ECO:0000313" key="4">
    <source>
        <dbReference type="Proteomes" id="UP001524502"/>
    </source>
</evidence>
<dbReference type="PANTHER" id="PTHR13774:SF39">
    <property type="entry name" value="BIOSYNTHESIS PROTEIN, PUTATIVE-RELATED"/>
    <property type="match status" value="1"/>
</dbReference>
<dbReference type="NCBIfam" id="TIGR00654">
    <property type="entry name" value="PhzF_family"/>
    <property type="match status" value="1"/>
</dbReference>
<dbReference type="EMBL" id="JANFXK010000019">
    <property type="protein sequence ID" value="MCQ4638030.1"/>
    <property type="molecule type" value="Genomic_DNA"/>
</dbReference>
<accession>A0ABT1RS40</accession>
<name>A0ABT1RS40_9FIRM</name>
<protein>
    <submittedName>
        <fullName evidence="3">PhzF family phenazine biosynthesis protein</fullName>
    </submittedName>
</protein>
<comment type="similarity">
    <text evidence="1">Belongs to the PhzF family.</text>
</comment>
<comment type="caution">
    <text evidence="3">The sequence shown here is derived from an EMBL/GenBank/DDBJ whole genome shotgun (WGS) entry which is preliminary data.</text>
</comment>
<dbReference type="Pfam" id="PF02567">
    <property type="entry name" value="PhzC-PhzF"/>
    <property type="match status" value="1"/>
</dbReference>
<dbReference type="InterPro" id="IPR003719">
    <property type="entry name" value="Phenazine_PhzF-like"/>
</dbReference>
<dbReference type="Proteomes" id="UP001524502">
    <property type="component" value="Unassembled WGS sequence"/>
</dbReference>
<keyword evidence="2" id="KW-0413">Isomerase</keyword>
<dbReference type="Gene3D" id="3.10.310.10">
    <property type="entry name" value="Diaminopimelate Epimerase, Chain A, domain 1"/>
    <property type="match status" value="2"/>
</dbReference>
<dbReference type="PIRSF" id="PIRSF016184">
    <property type="entry name" value="PhzC_PhzF"/>
    <property type="match status" value="1"/>
</dbReference>
<organism evidence="3 4">
    <name type="scientific">Anaerovorax odorimutans</name>
    <dbReference type="NCBI Taxonomy" id="109327"/>
    <lineage>
        <taxon>Bacteria</taxon>
        <taxon>Bacillati</taxon>
        <taxon>Bacillota</taxon>
        <taxon>Clostridia</taxon>
        <taxon>Peptostreptococcales</taxon>
        <taxon>Anaerovoracaceae</taxon>
        <taxon>Anaerovorax</taxon>
    </lineage>
</organism>
<sequence length="302" mass="33303">MRFYIVDAFTEELFGGNPAGVVLLDKGEDFPQKDIMRKTAAELRYSETAFIKQLDADRFHVRYFTPTDEVDLCGHATIGSFAALSESGVVDSDCDLTAETLAGQLTIKLQRGFVMMQMAEPQYLRTLREPQELSELYSVMGLPYEDLIVPQSCSTYVRLFPMIISTGLPDIILPVKNRQALAAITPDFPALAALSEKHQVTGVHVFTLDRADFSVTAHCRDFAPLYGINEEAATGTASGALTYYLFSHNLIADESECTFIQGEAMERPSRILTHVRRQAPDKPPLIQVGGSAKILASGTIQL</sequence>